<gene>
    <name evidence="1" type="ORF">ASD8599_03472</name>
</gene>
<protein>
    <submittedName>
        <fullName evidence="1">Uncharacterized protein</fullName>
    </submittedName>
</protein>
<organism evidence="1 2">
    <name type="scientific">Ascidiaceihabitans donghaensis</name>
    <dbReference type="NCBI Taxonomy" id="1510460"/>
    <lineage>
        <taxon>Bacteria</taxon>
        <taxon>Pseudomonadati</taxon>
        <taxon>Pseudomonadota</taxon>
        <taxon>Alphaproteobacteria</taxon>
        <taxon>Rhodobacterales</taxon>
        <taxon>Paracoccaceae</taxon>
        <taxon>Ascidiaceihabitans</taxon>
    </lineage>
</organism>
<reference evidence="1 2" key="1">
    <citation type="submission" date="2018-03" db="EMBL/GenBank/DDBJ databases">
        <authorList>
            <person name="Keele B.F."/>
        </authorList>
    </citation>
    <scope>NUCLEOTIDE SEQUENCE [LARGE SCALE GENOMIC DNA]</scope>
    <source>
        <strain evidence="1 2">CECT 8599</strain>
    </source>
</reference>
<dbReference type="RefSeq" id="WP_108829638.1">
    <property type="nucleotide sequence ID" value="NZ_OMOR01000001.1"/>
</dbReference>
<accession>A0A2R8BI27</accession>
<proteinExistence type="predicted"/>
<dbReference type="EMBL" id="OMOR01000001">
    <property type="protein sequence ID" value="SPH22726.1"/>
    <property type="molecule type" value="Genomic_DNA"/>
</dbReference>
<name>A0A2R8BI27_9RHOB</name>
<dbReference type="OrthoDB" id="7679320at2"/>
<evidence type="ECO:0000313" key="1">
    <source>
        <dbReference type="EMBL" id="SPH22726.1"/>
    </source>
</evidence>
<keyword evidence="2" id="KW-1185">Reference proteome</keyword>
<sequence>MRNWKKACRKDFRSPFQHTICYLVFLAILPCPALAWDFTPGLPCLLSHTEGNRQIELTYDPTQPLYSVTVSQDTPFPDSPFFAMTFNGPRPNTIASTRHTVSNDGRSVTVTDTGFGNVLDGLQYNLSTTIIVAEEKFDIQLRGAAGPVQAFRDCAADVPSA</sequence>
<dbReference type="AlphaFoldDB" id="A0A2R8BI27"/>
<dbReference type="Proteomes" id="UP000244880">
    <property type="component" value="Unassembled WGS sequence"/>
</dbReference>
<evidence type="ECO:0000313" key="2">
    <source>
        <dbReference type="Proteomes" id="UP000244880"/>
    </source>
</evidence>